<protein>
    <submittedName>
        <fullName evidence="2">Uncharacterized protein</fullName>
    </submittedName>
</protein>
<keyword evidence="2" id="KW-0496">Mitochondrion</keyword>
<evidence type="ECO:0000313" key="2">
    <source>
        <dbReference type="EMBL" id="KUM47339.1"/>
    </source>
</evidence>
<organism evidence="2">
    <name type="scientific">Picea glauca</name>
    <name type="common">White spruce</name>
    <name type="synonym">Pinus glauca</name>
    <dbReference type="NCBI Taxonomy" id="3330"/>
    <lineage>
        <taxon>Eukaryota</taxon>
        <taxon>Viridiplantae</taxon>
        <taxon>Streptophyta</taxon>
        <taxon>Embryophyta</taxon>
        <taxon>Tracheophyta</taxon>
        <taxon>Spermatophyta</taxon>
        <taxon>Pinopsida</taxon>
        <taxon>Pinidae</taxon>
        <taxon>Conifers I</taxon>
        <taxon>Pinales</taxon>
        <taxon>Pinaceae</taxon>
        <taxon>Picea</taxon>
    </lineage>
</organism>
<name>A0A101LXU1_PICGL</name>
<gene>
    <name evidence="2" type="ORF">ABT39_MTgene5524</name>
</gene>
<keyword evidence="1" id="KW-1133">Transmembrane helix</keyword>
<reference evidence="2" key="1">
    <citation type="journal article" date="2015" name="Genome Biol. Evol.">
        <title>Organellar Genomes of White Spruce (Picea glauca): Assembly and Annotation.</title>
        <authorList>
            <person name="Jackman S.D."/>
            <person name="Warren R.L."/>
            <person name="Gibb E.A."/>
            <person name="Vandervalk B.P."/>
            <person name="Mohamadi H."/>
            <person name="Chu J."/>
            <person name="Raymond A."/>
            <person name="Pleasance S."/>
            <person name="Coope R."/>
            <person name="Wildung M.R."/>
            <person name="Ritland C.E."/>
            <person name="Bousquet J."/>
            <person name="Jones S.J."/>
            <person name="Bohlmann J."/>
            <person name="Birol I."/>
        </authorList>
    </citation>
    <scope>NUCLEOTIDE SEQUENCE [LARGE SCALE GENOMIC DNA]</scope>
    <source>
        <tissue evidence="2">Flushing bud</tissue>
    </source>
</reference>
<evidence type="ECO:0000256" key="1">
    <source>
        <dbReference type="SAM" id="Phobius"/>
    </source>
</evidence>
<feature type="transmembrane region" description="Helical" evidence="1">
    <location>
        <begin position="56"/>
        <end position="77"/>
    </location>
</feature>
<sequence>MMTLHDLITIPHFLYSKIDFILYGDVTVFAGCPREFMMCCPLMLARDANLEDLDAVIAWLIVLLQMTVVYSGTAASIDLKIADLVELQSESIGVDVNTLLVKREC</sequence>
<dbReference type="EMBL" id="LKAM01000007">
    <property type="protein sequence ID" value="KUM47339.1"/>
    <property type="molecule type" value="Genomic_DNA"/>
</dbReference>
<comment type="caution">
    <text evidence="2">The sequence shown here is derived from an EMBL/GenBank/DDBJ whole genome shotgun (WGS) entry which is preliminary data.</text>
</comment>
<keyword evidence="1" id="KW-0812">Transmembrane</keyword>
<proteinExistence type="predicted"/>
<dbReference type="AlphaFoldDB" id="A0A101LXU1"/>
<accession>A0A101LXU1</accession>
<geneLocation type="mitochondrion" evidence="2"/>
<keyword evidence="1" id="KW-0472">Membrane</keyword>